<name>A0ACB7J4S1_PLECO</name>
<keyword evidence="2" id="KW-1185">Reference proteome</keyword>
<evidence type="ECO:0000313" key="2">
    <source>
        <dbReference type="Proteomes" id="UP000824881"/>
    </source>
</evidence>
<dbReference type="Proteomes" id="UP000824881">
    <property type="component" value="Unassembled WGS sequence"/>
</dbReference>
<organism evidence="1 2">
    <name type="scientific">Pleurotus cornucopiae</name>
    <name type="common">Cornucopia mushroom</name>
    <dbReference type="NCBI Taxonomy" id="5321"/>
    <lineage>
        <taxon>Eukaryota</taxon>
        <taxon>Fungi</taxon>
        <taxon>Dikarya</taxon>
        <taxon>Basidiomycota</taxon>
        <taxon>Agaricomycotina</taxon>
        <taxon>Agaricomycetes</taxon>
        <taxon>Agaricomycetidae</taxon>
        <taxon>Agaricales</taxon>
        <taxon>Pleurotineae</taxon>
        <taxon>Pleurotaceae</taxon>
        <taxon>Pleurotus</taxon>
    </lineage>
</organism>
<dbReference type="EMBL" id="WQMT02000003">
    <property type="protein sequence ID" value="KAG9225000.1"/>
    <property type="molecule type" value="Genomic_DNA"/>
</dbReference>
<protein>
    <submittedName>
        <fullName evidence="1">Uncharacterized protein</fullName>
    </submittedName>
</protein>
<sequence>MDNPQHYQPLSHALIQPTPAQQIYPANGSYHRSSVAATAGHVAGTHHREEEEEDDDEDEGMVEDHLQQRDDNPSHNSPKPKSSGQPSRGHASSSQQQQLSQQETEKRRPGRPKGSKNRKIRSTSGPTPSQPGSSSTQVQTLSANSSTLTAPPQLPEVNAQNQQYYEFQWRVLNLCAEFYGAAEELVKGTPPLVVAQCYQMGPGSKVDPLVMLNDAKRVCDTLLANPSRLISSPPPPMYTVVPTLYPPQPMPTNASAGPSSTPATNGAPPATSPPTVITNPQSFVVSLGAQGAYPHSPYAPIYGSQYAPYYPYSYPPGTAYFSAPPQQPVAPGNPAPTTTSSPIQVQPQPPTQAPQTPAQPQPQPPQPQPSQPPQPQSQPQHQPQQQSQSQSQSQQPSQSTTPSATTPTMTSTTPSGISNPTMITGVGPGMQGSWSDDEVDRLRRLAEDSKSYNSAGEIDWDWLCRQWGHGRTRHQILIKATSLGLKESTGRGVKRRRDTEAAMEVSSSSIPTTPHSANANIPSNIPGPDITAASASPAMSHATTTPTASPAMQNQPRPVAPPSKLHNSSSHSKYSATTSPSLPYPMPHVASSNAPVISTTPGAVDSQQRMSYYRQQRTGSEPKHSAQSEMPPSKHPFMYQPPSGSSRMKDK</sequence>
<proteinExistence type="predicted"/>
<reference evidence="1 2" key="1">
    <citation type="journal article" date="2021" name="Appl. Environ. Microbiol.">
        <title>Genetic linkage and physical mapping for an oyster mushroom Pleurotus cornucopiae and QTL analysis for the trait cap color.</title>
        <authorList>
            <person name="Zhang Y."/>
            <person name="Gao W."/>
            <person name="Sonnenberg A."/>
            <person name="Chen Q."/>
            <person name="Zhang J."/>
            <person name="Huang C."/>
        </authorList>
    </citation>
    <scope>NUCLEOTIDE SEQUENCE [LARGE SCALE GENOMIC DNA]</scope>
    <source>
        <strain evidence="1">CCMSSC00406</strain>
    </source>
</reference>
<gene>
    <name evidence="1" type="ORF">CCMSSC00406_0001849</name>
</gene>
<accession>A0ACB7J4S1</accession>
<evidence type="ECO:0000313" key="1">
    <source>
        <dbReference type="EMBL" id="KAG9225000.1"/>
    </source>
</evidence>
<comment type="caution">
    <text evidence="1">The sequence shown here is derived from an EMBL/GenBank/DDBJ whole genome shotgun (WGS) entry which is preliminary data.</text>
</comment>